<protein>
    <recommendedName>
        <fullName evidence="7">Hydrophobin</fullName>
    </recommendedName>
</protein>
<dbReference type="Proteomes" id="UP000807469">
    <property type="component" value="Unassembled WGS sequence"/>
</dbReference>
<keyword evidence="6 7" id="KW-1015">Disulfide bond</keyword>
<evidence type="ECO:0000256" key="2">
    <source>
        <dbReference type="ARBA" id="ARBA00010446"/>
    </source>
</evidence>
<keyword evidence="3 7" id="KW-0134">Cell wall</keyword>
<feature type="signal peptide" evidence="7">
    <location>
        <begin position="1"/>
        <end position="20"/>
    </location>
</feature>
<comment type="similarity">
    <text evidence="2 7">Belongs to the fungal hydrophobin family.</text>
</comment>
<dbReference type="InterPro" id="IPR001338">
    <property type="entry name" value="Class_I_Hydrophobin"/>
</dbReference>
<dbReference type="EMBL" id="MU155249">
    <property type="protein sequence ID" value="KAF9477851.1"/>
    <property type="molecule type" value="Genomic_DNA"/>
</dbReference>
<keyword evidence="5 7" id="KW-0732">Signal</keyword>
<dbReference type="GO" id="GO:0009277">
    <property type="term" value="C:fungal-type cell wall"/>
    <property type="evidence" value="ECO:0007669"/>
    <property type="project" value="InterPro"/>
</dbReference>
<keyword evidence="4 7" id="KW-0964">Secreted</keyword>
<evidence type="ECO:0000313" key="8">
    <source>
        <dbReference type="EMBL" id="KAF9477851.1"/>
    </source>
</evidence>
<comment type="subcellular location">
    <subcellularLocation>
        <location evidence="1 7">Secreted</location>
        <location evidence="1 7">Cell wall</location>
    </subcellularLocation>
</comment>
<evidence type="ECO:0000256" key="1">
    <source>
        <dbReference type="ARBA" id="ARBA00004191"/>
    </source>
</evidence>
<dbReference type="Pfam" id="PF01185">
    <property type="entry name" value="Hydrophobin"/>
    <property type="match status" value="1"/>
</dbReference>
<dbReference type="OrthoDB" id="4225815at2759"/>
<keyword evidence="9" id="KW-1185">Reference proteome</keyword>
<dbReference type="PROSITE" id="PS00956">
    <property type="entry name" value="HYDROPHOBIN"/>
    <property type="match status" value="1"/>
</dbReference>
<gene>
    <name evidence="8" type="ORF">BDN70DRAFT_809921</name>
</gene>
<sequence length="107" mass="10510">MFSKVALFTTIVSMAVFTSAMENSCNTGSLQCCNSVTDSNAPGVAALLSLVGVAVGSITGQVGVTCSPISAIGVGAGSSCTAQPVCCENNSFNGVVAIGCSPINLNL</sequence>
<dbReference type="AlphaFoldDB" id="A0A9P5YZ40"/>
<name>A0A9P5YZ40_9AGAR</name>
<comment type="caution">
    <text evidence="8">The sequence shown here is derived from an EMBL/GenBank/DDBJ whole genome shotgun (WGS) entry which is preliminary data.</text>
</comment>
<evidence type="ECO:0000256" key="4">
    <source>
        <dbReference type="ARBA" id="ARBA00022525"/>
    </source>
</evidence>
<dbReference type="GO" id="GO:0005199">
    <property type="term" value="F:structural constituent of cell wall"/>
    <property type="evidence" value="ECO:0007669"/>
    <property type="project" value="InterPro"/>
</dbReference>
<dbReference type="InterPro" id="IPR019778">
    <property type="entry name" value="Class_I_Hydrophobin_CS"/>
</dbReference>
<evidence type="ECO:0000313" key="9">
    <source>
        <dbReference type="Proteomes" id="UP000807469"/>
    </source>
</evidence>
<dbReference type="CDD" id="cd23507">
    <property type="entry name" value="hydrophobin_I"/>
    <property type="match status" value="1"/>
</dbReference>
<dbReference type="SMART" id="SM00075">
    <property type="entry name" value="HYDRO"/>
    <property type="match status" value="1"/>
</dbReference>
<evidence type="ECO:0000256" key="5">
    <source>
        <dbReference type="ARBA" id="ARBA00022729"/>
    </source>
</evidence>
<evidence type="ECO:0000256" key="7">
    <source>
        <dbReference type="RuleBase" id="RU365009"/>
    </source>
</evidence>
<proteinExistence type="inferred from homology"/>
<reference evidence="8" key="1">
    <citation type="submission" date="2020-11" db="EMBL/GenBank/DDBJ databases">
        <authorList>
            <consortium name="DOE Joint Genome Institute"/>
            <person name="Ahrendt S."/>
            <person name="Riley R."/>
            <person name="Andreopoulos W."/>
            <person name="Labutti K."/>
            <person name="Pangilinan J."/>
            <person name="Ruiz-Duenas F.J."/>
            <person name="Barrasa J.M."/>
            <person name="Sanchez-Garcia M."/>
            <person name="Camarero S."/>
            <person name="Miyauchi S."/>
            <person name="Serrano A."/>
            <person name="Linde D."/>
            <person name="Babiker R."/>
            <person name="Drula E."/>
            <person name="Ayuso-Fernandez I."/>
            <person name="Pacheco R."/>
            <person name="Padilla G."/>
            <person name="Ferreira P."/>
            <person name="Barriuso J."/>
            <person name="Kellner H."/>
            <person name="Castanera R."/>
            <person name="Alfaro M."/>
            <person name="Ramirez L."/>
            <person name="Pisabarro A.G."/>
            <person name="Kuo A."/>
            <person name="Tritt A."/>
            <person name="Lipzen A."/>
            <person name="He G."/>
            <person name="Yan M."/>
            <person name="Ng V."/>
            <person name="Cullen D."/>
            <person name="Martin F."/>
            <person name="Rosso M.-N."/>
            <person name="Henrissat B."/>
            <person name="Hibbett D."/>
            <person name="Martinez A.T."/>
            <person name="Grigoriev I.V."/>
        </authorList>
    </citation>
    <scope>NUCLEOTIDE SEQUENCE</scope>
    <source>
        <strain evidence="8">CIRM-BRFM 674</strain>
    </source>
</reference>
<feature type="chain" id="PRO_5040540693" description="Hydrophobin" evidence="7">
    <location>
        <begin position="21"/>
        <end position="107"/>
    </location>
</feature>
<evidence type="ECO:0000256" key="6">
    <source>
        <dbReference type="ARBA" id="ARBA00023157"/>
    </source>
</evidence>
<accession>A0A9P5YZ40</accession>
<evidence type="ECO:0000256" key="3">
    <source>
        <dbReference type="ARBA" id="ARBA00022512"/>
    </source>
</evidence>
<organism evidence="8 9">
    <name type="scientific">Pholiota conissans</name>
    <dbReference type="NCBI Taxonomy" id="109636"/>
    <lineage>
        <taxon>Eukaryota</taxon>
        <taxon>Fungi</taxon>
        <taxon>Dikarya</taxon>
        <taxon>Basidiomycota</taxon>
        <taxon>Agaricomycotina</taxon>
        <taxon>Agaricomycetes</taxon>
        <taxon>Agaricomycetidae</taxon>
        <taxon>Agaricales</taxon>
        <taxon>Agaricineae</taxon>
        <taxon>Strophariaceae</taxon>
        <taxon>Pholiota</taxon>
    </lineage>
</organism>